<dbReference type="FunFam" id="1.10.1450.10:FF:000014">
    <property type="entry name" value="Tetraspanin"/>
    <property type="match status" value="1"/>
</dbReference>
<dbReference type="PANTHER" id="PTHR47110">
    <property type="entry name" value="TESTIS-SPECIFIC EXPRESSED PROTEIN 55"/>
    <property type="match status" value="1"/>
</dbReference>
<keyword evidence="7 11" id="KW-0472">Membrane</keyword>
<evidence type="ECO:0000256" key="9">
    <source>
        <dbReference type="ARBA" id="ARBA00049584"/>
    </source>
</evidence>
<dbReference type="CDD" id="cd03156">
    <property type="entry name" value="uroplakin_I_like_LEL"/>
    <property type="match status" value="1"/>
</dbReference>
<feature type="compositionally biased region" description="Polar residues" evidence="10">
    <location>
        <begin position="38"/>
        <end position="65"/>
    </location>
</feature>
<dbReference type="SUPFAM" id="SSF48652">
    <property type="entry name" value="Tetraspanin"/>
    <property type="match status" value="1"/>
</dbReference>
<protein>
    <recommendedName>
        <fullName evidence="4">Uroplakin-1b</fullName>
    </recommendedName>
    <alternativeName>
        <fullName evidence="8">Uroplakin Ib</fullName>
    </alternativeName>
</protein>
<comment type="subunit">
    <text evidence="3">Heterodimer with uroplakin-3A (UPK3A) or uroplakin-3B (UPK3B).</text>
</comment>
<feature type="compositionally biased region" description="Basic and acidic residues" evidence="10">
    <location>
        <begin position="116"/>
        <end position="125"/>
    </location>
</feature>
<organism evidence="12 13">
    <name type="scientific">Cricetulus griseus</name>
    <name type="common">Chinese hamster</name>
    <name type="synonym">Cricetulus barabensis griseus</name>
    <dbReference type="NCBI Taxonomy" id="10029"/>
    <lineage>
        <taxon>Eukaryota</taxon>
        <taxon>Metazoa</taxon>
        <taxon>Chordata</taxon>
        <taxon>Craniata</taxon>
        <taxon>Vertebrata</taxon>
        <taxon>Euteleostomi</taxon>
        <taxon>Mammalia</taxon>
        <taxon>Eutheria</taxon>
        <taxon>Euarchontoglires</taxon>
        <taxon>Glires</taxon>
        <taxon>Rodentia</taxon>
        <taxon>Myomorpha</taxon>
        <taxon>Muroidea</taxon>
        <taxon>Cricetidae</taxon>
        <taxon>Cricetinae</taxon>
        <taxon>Cricetulus</taxon>
    </lineage>
</organism>
<evidence type="ECO:0000256" key="4">
    <source>
        <dbReference type="ARBA" id="ARBA00017701"/>
    </source>
</evidence>
<dbReference type="InterPro" id="IPR048377">
    <property type="entry name" value="TEX55_DD"/>
</dbReference>
<dbReference type="EMBL" id="KE675784">
    <property type="protein sequence ID" value="ERE74772.1"/>
    <property type="molecule type" value="Genomic_DNA"/>
</dbReference>
<accession>A0A061I7T6</accession>
<dbReference type="SUPFAM" id="SSF47391">
    <property type="entry name" value="Dimerization-anchoring domain of cAMP-dependent PK regulatory subunit"/>
    <property type="match status" value="1"/>
</dbReference>
<dbReference type="InterPro" id="IPR008952">
    <property type="entry name" value="Tetraspanin_EC2_sf"/>
</dbReference>
<feature type="compositionally biased region" description="Polar residues" evidence="10">
    <location>
        <begin position="136"/>
        <end position="152"/>
    </location>
</feature>
<feature type="transmembrane region" description="Helical" evidence="11">
    <location>
        <begin position="448"/>
        <end position="474"/>
    </location>
</feature>
<evidence type="ECO:0000256" key="3">
    <source>
        <dbReference type="ARBA" id="ARBA00011304"/>
    </source>
</evidence>
<comment type="subcellular location">
    <subcellularLocation>
        <location evidence="1">Membrane</location>
        <topology evidence="1">Multi-pass membrane protein</topology>
    </subcellularLocation>
</comment>
<name>A0A061I7T6_CRIGR</name>
<comment type="function">
    <text evidence="9">Component of the asymmetric unit membrane (AUM); a highly specialized biomembrane elaborated by terminally differentiated urothelial cells. May play an important role in normal bladder epithelial physiology, possibly in regulating membrane permeability of superficial umbrella cells or in stabilizing the apical membrane through AUM/cytoskeletal interactions.</text>
</comment>
<evidence type="ECO:0000313" key="12">
    <source>
        <dbReference type="EMBL" id="ERE74772.1"/>
    </source>
</evidence>
<evidence type="ECO:0000256" key="11">
    <source>
        <dbReference type="SAM" id="Phobius"/>
    </source>
</evidence>
<feature type="transmembrane region" description="Helical" evidence="11">
    <location>
        <begin position="525"/>
        <end position="547"/>
    </location>
</feature>
<dbReference type="Proteomes" id="UP000030759">
    <property type="component" value="Unassembled WGS sequence"/>
</dbReference>
<comment type="similarity">
    <text evidence="2">Belongs to the tetraspanin (TM4SF) family.</text>
</comment>
<proteinExistence type="inferred from homology"/>
<feature type="compositionally biased region" description="Polar residues" evidence="10">
    <location>
        <begin position="18"/>
        <end position="27"/>
    </location>
</feature>
<dbReference type="Pfam" id="PF17819">
    <property type="entry name" value="Tex55"/>
    <property type="match status" value="1"/>
</dbReference>
<feature type="compositionally biased region" description="Basic and acidic residues" evidence="10">
    <location>
        <begin position="80"/>
        <end position="102"/>
    </location>
</feature>
<evidence type="ECO:0000256" key="6">
    <source>
        <dbReference type="ARBA" id="ARBA00022989"/>
    </source>
</evidence>
<evidence type="ECO:0000256" key="2">
    <source>
        <dbReference type="ARBA" id="ARBA00006840"/>
    </source>
</evidence>
<dbReference type="InterPro" id="IPR018499">
    <property type="entry name" value="Tetraspanin/Peripherin"/>
</dbReference>
<sequence length="669" mass="76567">MDEPPQEAPNGSLDNKDTAQSPNNQKTYIEEGAGQDPHTGSENTGVGSSEQTSDKASSQTANEGSGWTDPRTSEEASQPSEHRGTSQQIDRRSSGQTERKTSETYNQQLPSLFEGKAYEKTDDRASLPFGGKAFEQTDQGTWEFGDQTSSDQADYRTSGRSQYQVYNEVDYLPEDFSGQHRFSGDQERDYRDYVRMKRDAQMADYRSYYKTLAQTENRSLSEIVDNKEVREADFKIQPCTFEVSQTDLRSKVSASWETESAATVQGYKPPEAEFTTDTQSSYGKLPSITTKVYYSSSQEKAQTTELPTDVVAEFEQRKSSQRQSEDSKRLFPPIVFEDPYQVALRYMEKHNILQIFQQITENLVYEKPDDPLDFMLGQVWSGREHPLYSPCQKTAHTQAVAVPYEHYFIIYCPWEYNLWLQKLNLALILCNLWETLKMAKDDSTVRCFQGLLIFGHVIVGMCGIALTAECIFFVSDQHSLYPLLEATNNDDIYGAAWIGMFVGICLFCLSVLAIVGILKSNRKILLAYFIMMFIVYGFEVASCITAATQRDFFTANLFLKQMLVRYQNNSPPTNDDEWKNNGVTKTWDRLMLQEHCCGVNGPSDWQKYTSAFRVENNDADYPWPRQCCVMNKLKEPLNLDACKLGVPGYYHNQFWVLLGTMFYWSRIEY</sequence>
<keyword evidence="6 11" id="KW-1133">Transmembrane helix</keyword>
<dbReference type="PANTHER" id="PTHR47110:SF2">
    <property type="entry name" value="UROPLAKIN-1B"/>
    <property type="match status" value="1"/>
</dbReference>
<evidence type="ECO:0000313" key="13">
    <source>
        <dbReference type="Proteomes" id="UP000030759"/>
    </source>
</evidence>
<dbReference type="GO" id="GO:0016020">
    <property type="term" value="C:membrane"/>
    <property type="evidence" value="ECO:0007669"/>
    <property type="project" value="UniProtKB-SubCell"/>
</dbReference>
<dbReference type="Gene3D" id="1.10.1450.10">
    <property type="entry name" value="Tetraspanin"/>
    <property type="match status" value="1"/>
</dbReference>
<dbReference type="CDD" id="cd22975">
    <property type="entry name" value="DD_TEX55"/>
    <property type="match status" value="1"/>
</dbReference>
<evidence type="ECO:0000256" key="5">
    <source>
        <dbReference type="ARBA" id="ARBA00022692"/>
    </source>
</evidence>
<evidence type="ECO:0000256" key="8">
    <source>
        <dbReference type="ARBA" id="ARBA00031616"/>
    </source>
</evidence>
<feature type="region of interest" description="Disordered" evidence="10">
    <location>
        <begin position="1"/>
        <end position="158"/>
    </location>
</feature>
<evidence type="ECO:0000256" key="1">
    <source>
        <dbReference type="ARBA" id="ARBA00004141"/>
    </source>
</evidence>
<evidence type="ECO:0000256" key="10">
    <source>
        <dbReference type="SAM" id="MobiDB-lite"/>
    </source>
</evidence>
<dbReference type="InterPro" id="IPR040760">
    <property type="entry name" value="Tex55"/>
</dbReference>
<dbReference type="AlphaFoldDB" id="A0A061I7T6"/>
<evidence type="ECO:0000256" key="7">
    <source>
        <dbReference type="ARBA" id="ARBA00023136"/>
    </source>
</evidence>
<dbReference type="Pfam" id="PF00335">
    <property type="entry name" value="Tetraspanin"/>
    <property type="match status" value="1"/>
</dbReference>
<reference evidence="13" key="1">
    <citation type="journal article" date="2013" name="Nat. Biotechnol.">
        <title>Chinese hamster genome sequenced from sorted chromosomes.</title>
        <authorList>
            <person name="Brinkrolf K."/>
            <person name="Rupp O."/>
            <person name="Laux H."/>
            <person name="Kollin F."/>
            <person name="Ernst W."/>
            <person name="Linke B."/>
            <person name="Kofler R."/>
            <person name="Romand S."/>
            <person name="Hesse F."/>
            <person name="Budach W.E."/>
            <person name="Galosy S."/>
            <person name="Muller D."/>
            <person name="Noll T."/>
            <person name="Wienberg J."/>
            <person name="Jostock T."/>
            <person name="Leonard M."/>
            <person name="Grillari J."/>
            <person name="Tauch A."/>
            <person name="Goesmann A."/>
            <person name="Helk B."/>
            <person name="Mott J.E."/>
            <person name="Puhler A."/>
            <person name="Borth N."/>
        </authorList>
    </citation>
    <scope>NUCLEOTIDE SEQUENCE [LARGE SCALE GENOMIC DNA]</scope>
    <source>
        <strain evidence="13">17A/GY</strain>
    </source>
</reference>
<feature type="transmembrane region" description="Helical" evidence="11">
    <location>
        <begin position="494"/>
        <end position="518"/>
    </location>
</feature>
<gene>
    <name evidence="12" type="ORF">H671_4g13184</name>
</gene>
<keyword evidence="5 11" id="KW-0812">Transmembrane</keyword>